<dbReference type="Gene3D" id="3.40.50.2300">
    <property type="match status" value="1"/>
</dbReference>
<keyword evidence="1" id="KW-0597">Phosphoprotein</keyword>
<proteinExistence type="predicted"/>
<dbReference type="InterPro" id="IPR011006">
    <property type="entry name" value="CheY-like_superfamily"/>
</dbReference>
<dbReference type="SMART" id="SM00448">
    <property type="entry name" value="REC"/>
    <property type="match status" value="1"/>
</dbReference>
<dbReference type="RefSeq" id="WP_127123916.1">
    <property type="nucleotide sequence ID" value="NZ_BHXQ01000007.1"/>
</dbReference>
<protein>
    <submittedName>
        <fullName evidence="3">Response regulator</fullName>
    </submittedName>
</protein>
<dbReference type="PANTHER" id="PTHR44520">
    <property type="entry name" value="RESPONSE REGULATOR RCP1-RELATED"/>
    <property type="match status" value="1"/>
</dbReference>
<dbReference type="PANTHER" id="PTHR44520:SF2">
    <property type="entry name" value="RESPONSE REGULATOR RCP1"/>
    <property type="match status" value="1"/>
</dbReference>
<reference evidence="3 4" key="1">
    <citation type="submission" date="2018-11" db="EMBL/GenBank/DDBJ databases">
        <title>Chryseotalea sanarue gen. nov., sp., nov., a member of the family Cytophagaceae, isolated from a brackish lake in Hamamatsu Japan.</title>
        <authorList>
            <person name="Maejima Y."/>
            <person name="Iino T."/>
            <person name="Muraguchi Y."/>
            <person name="Fukuda K."/>
            <person name="Ohkuma M."/>
            <person name="Moriuchi R."/>
            <person name="Dohra H."/>
            <person name="Kimbara K."/>
            <person name="Shintani M."/>
        </authorList>
    </citation>
    <scope>NUCLEOTIDE SEQUENCE [LARGE SCALE GENOMIC DNA]</scope>
    <source>
        <strain evidence="3 4">Ys</strain>
    </source>
</reference>
<organism evidence="3 4">
    <name type="scientific">Chryseotalea sanaruensis</name>
    <dbReference type="NCBI Taxonomy" id="2482724"/>
    <lineage>
        <taxon>Bacteria</taxon>
        <taxon>Pseudomonadati</taxon>
        <taxon>Bacteroidota</taxon>
        <taxon>Cytophagia</taxon>
        <taxon>Cytophagales</taxon>
        <taxon>Chryseotaleaceae</taxon>
        <taxon>Chryseotalea</taxon>
    </lineage>
</organism>
<feature type="modified residue" description="4-aspartylphosphate" evidence="1">
    <location>
        <position position="62"/>
    </location>
</feature>
<dbReference type="PROSITE" id="PS50110">
    <property type="entry name" value="RESPONSE_REGULATORY"/>
    <property type="match status" value="1"/>
</dbReference>
<dbReference type="InterPro" id="IPR001789">
    <property type="entry name" value="Sig_transdc_resp-reg_receiver"/>
</dbReference>
<dbReference type="EMBL" id="BHXQ01000007">
    <property type="protein sequence ID" value="GCC53264.1"/>
    <property type="molecule type" value="Genomic_DNA"/>
</dbReference>
<gene>
    <name evidence="3" type="ORF">SanaruYs_35070</name>
</gene>
<dbReference type="SUPFAM" id="SSF52172">
    <property type="entry name" value="CheY-like"/>
    <property type="match status" value="1"/>
</dbReference>
<evidence type="ECO:0000313" key="3">
    <source>
        <dbReference type="EMBL" id="GCC53264.1"/>
    </source>
</evidence>
<keyword evidence="4" id="KW-1185">Reference proteome</keyword>
<dbReference type="OrthoDB" id="7631574at2"/>
<comment type="caution">
    <text evidence="3">The sequence shown here is derived from an EMBL/GenBank/DDBJ whole genome shotgun (WGS) entry which is preliminary data.</text>
</comment>
<dbReference type="AlphaFoldDB" id="A0A401UEI8"/>
<dbReference type="Pfam" id="PF00072">
    <property type="entry name" value="Response_reg"/>
    <property type="match status" value="1"/>
</dbReference>
<evidence type="ECO:0000259" key="2">
    <source>
        <dbReference type="PROSITE" id="PS50110"/>
    </source>
</evidence>
<feature type="domain" description="Response regulatory" evidence="2">
    <location>
        <begin position="4"/>
        <end position="129"/>
    </location>
</feature>
<dbReference type="Proteomes" id="UP000288227">
    <property type="component" value="Unassembled WGS sequence"/>
</dbReference>
<evidence type="ECO:0000256" key="1">
    <source>
        <dbReference type="PROSITE-ProRule" id="PRU00169"/>
    </source>
</evidence>
<name>A0A401UEI8_9BACT</name>
<dbReference type="GO" id="GO:0000160">
    <property type="term" value="P:phosphorelay signal transduction system"/>
    <property type="evidence" value="ECO:0007669"/>
    <property type="project" value="InterPro"/>
</dbReference>
<sequence>MEIHILLVEDNEDDIAFTCKALASGKIRNRISVVRDGEEALQFLRKQEKFVDAEKPDLILLDLNLPKIDGIEVLTEIKNENDLKSIPIVMLTTSSVEKHITAAYKNHANCFITKPVDLNKFLQIITDIEDYWISIVRLPKS</sequence>
<dbReference type="InterPro" id="IPR052893">
    <property type="entry name" value="TCS_response_regulator"/>
</dbReference>
<accession>A0A401UEI8</accession>
<evidence type="ECO:0000313" key="4">
    <source>
        <dbReference type="Proteomes" id="UP000288227"/>
    </source>
</evidence>
<dbReference type="CDD" id="cd17557">
    <property type="entry name" value="REC_Rcp-like"/>
    <property type="match status" value="1"/>
</dbReference>